<feature type="region of interest" description="Disordered" evidence="17">
    <location>
        <begin position="211"/>
        <end position="269"/>
    </location>
</feature>
<evidence type="ECO:0000256" key="2">
    <source>
        <dbReference type="ARBA" id="ARBA00009898"/>
    </source>
</evidence>
<keyword evidence="11" id="KW-1015">Disulfide bond</keyword>
<keyword evidence="7 18" id="KW-0812">Transmembrane</keyword>
<evidence type="ECO:0000256" key="10">
    <source>
        <dbReference type="ARBA" id="ARBA00023136"/>
    </source>
</evidence>
<evidence type="ECO:0000256" key="1">
    <source>
        <dbReference type="ARBA" id="ARBA00004498"/>
    </source>
</evidence>
<dbReference type="PANTHER" id="PTHR14064:SF6">
    <property type="entry name" value="LEUKOCYTE CELL-DERIVED CHEMOTAXIN 1"/>
    <property type="match status" value="1"/>
</dbReference>
<dbReference type="SMART" id="SM01039">
    <property type="entry name" value="BRICHOS"/>
    <property type="match status" value="1"/>
</dbReference>
<keyword evidence="13" id="KW-0891">Chondrogenesis</keyword>
<dbReference type="GeneID" id="108239744"/>
<reference evidence="20" key="1">
    <citation type="submission" date="2025-08" db="UniProtKB">
        <authorList>
            <consortium name="Ensembl"/>
        </authorList>
    </citation>
    <scope>IDENTIFICATION</scope>
</reference>
<feature type="compositionally biased region" description="Basic and acidic residues" evidence="17">
    <location>
        <begin position="216"/>
        <end position="245"/>
    </location>
</feature>
<keyword evidence="12" id="KW-0325">Glycoprotein</keyword>
<organism evidence="20 21">
    <name type="scientific">Kryptolebias marmoratus</name>
    <name type="common">Mangrove killifish</name>
    <name type="synonym">Rivulus marmoratus</name>
    <dbReference type="NCBI Taxonomy" id="37003"/>
    <lineage>
        <taxon>Eukaryota</taxon>
        <taxon>Metazoa</taxon>
        <taxon>Chordata</taxon>
        <taxon>Craniata</taxon>
        <taxon>Vertebrata</taxon>
        <taxon>Euteleostomi</taxon>
        <taxon>Actinopterygii</taxon>
        <taxon>Neopterygii</taxon>
        <taxon>Teleostei</taxon>
        <taxon>Neoteleostei</taxon>
        <taxon>Acanthomorphata</taxon>
        <taxon>Ovalentaria</taxon>
        <taxon>Atherinomorphae</taxon>
        <taxon>Cyprinodontiformes</taxon>
        <taxon>Rivulidae</taxon>
        <taxon>Kryptolebias</taxon>
    </lineage>
</organism>
<dbReference type="GO" id="GO:0001937">
    <property type="term" value="P:negative regulation of endothelial cell proliferation"/>
    <property type="evidence" value="ECO:0007669"/>
    <property type="project" value="TreeGrafter"/>
</dbReference>
<dbReference type="GO" id="GO:0012505">
    <property type="term" value="C:endomembrane system"/>
    <property type="evidence" value="ECO:0007669"/>
    <property type="project" value="UniProtKB-SubCell"/>
</dbReference>
<dbReference type="GO" id="GO:0030154">
    <property type="term" value="P:cell differentiation"/>
    <property type="evidence" value="ECO:0007669"/>
    <property type="project" value="UniProtKB-KW"/>
</dbReference>
<evidence type="ECO:0000256" key="11">
    <source>
        <dbReference type="ARBA" id="ARBA00023157"/>
    </source>
</evidence>
<keyword evidence="6" id="KW-0165">Cleavage on pair of basic residues</keyword>
<evidence type="ECO:0000256" key="16">
    <source>
        <dbReference type="ARBA" id="ARBA00042622"/>
    </source>
</evidence>
<evidence type="ECO:0000256" key="9">
    <source>
        <dbReference type="ARBA" id="ARBA00022989"/>
    </source>
</evidence>
<keyword evidence="4" id="KW-0964">Secreted</keyword>
<evidence type="ECO:0000256" key="8">
    <source>
        <dbReference type="ARBA" id="ARBA00022782"/>
    </source>
</evidence>
<keyword evidence="10 18" id="KW-0472">Membrane</keyword>
<dbReference type="Pfam" id="PF04089">
    <property type="entry name" value="BRICHOS"/>
    <property type="match status" value="1"/>
</dbReference>
<sequence length="339" mass="38050">MMGKVQSSARGSWFVEHCRPAGQSTFNKPTSAAVRYALKFGVVVLIAAAAFMLCASFYLWKDSDRSVYNVLYSLSINGEVREGSVQIDSDNNLGRVKTGSGAGEAVEIHDFQIGITGICFFGGDKCFIKSHIKANLPLVRADNKEMLMFDLTDELMPVRADDEFLTWVAAEKPLKNATFLGNKILDLCGKLPIFWLEPAYLKDGARRKRGARRAKRQLDTEEIKADAGERDPVSHAEREASRVVDGEEEESATGSAYNPANPYHRSGEAREESAMTFDSMLDRQGICCLECQRSYTHCQRVCEPRRGYWPWPYNHRGCQVACRVIMPCRWWVARILGVV</sequence>
<dbReference type="GeneTree" id="ENSGT00480000042679"/>
<evidence type="ECO:0000256" key="15">
    <source>
        <dbReference type="ARBA" id="ARBA00039682"/>
    </source>
</evidence>
<evidence type="ECO:0000256" key="6">
    <source>
        <dbReference type="ARBA" id="ARBA00022685"/>
    </source>
</evidence>
<evidence type="ECO:0000256" key="12">
    <source>
        <dbReference type="ARBA" id="ARBA00023180"/>
    </source>
</evidence>
<dbReference type="CTD" id="11061"/>
<name>A0A3Q3BER2_KRYMA</name>
<accession>A0A3Q3BER2</accession>
<feature type="domain" description="BRICHOS" evidence="19">
    <location>
        <begin position="99"/>
        <end position="196"/>
    </location>
</feature>
<dbReference type="OMA" id="CYIKSHI"/>
<keyword evidence="21" id="KW-1185">Reference proteome</keyword>
<evidence type="ECO:0000259" key="19">
    <source>
        <dbReference type="PROSITE" id="PS50869"/>
    </source>
</evidence>
<evidence type="ECO:0000313" key="21">
    <source>
        <dbReference type="Proteomes" id="UP000264800"/>
    </source>
</evidence>
<dbReference type="Gene3D" id="3.30.390.150">
    <property type="match status" value="1"/>
</dbReference>
<dbReference type="InterPro" id="IPR043405">
    <property type="entry name" value="Chondromodulin/Tenomodulin"/>
</dbReference>
<evidence type="ECO:0000256" key="14">
    <source>
        <dbReference type="ARBA" id="ARBA00037847"/>
    </source>
</evidence>
<comment type="subcellular location">
    <subcellularLocation>
        <location evidence="14">Endomembrane system</location>
        <topology evidence="14">Single-pass membrane protein</topology>
    </subcellularLocation>
    <subcellularLocation>
        <location evidence="1">Secreted</location>
        <location evidence="1">Extracellular space</location>
        <location evidence="1">Extracellular matrix</location>
    </subcellularLocation>
</comment>
<dbReference type="InterPro" id="IPR007084">
    <property type="entry name" value="BRICHOS_dom"/>
</dbReference>
<evidence type="ECO:0000256" key="3">
    <source>
        <dbReference type="ARBA" id="ARBA00022473"/>
    </source>
</evidence>
<dbReference type="Proteomes" id="UP000264800">
    <property type="component" value="Unplaced"/>
</dbReference>
<evidence type="ECO:0000256" key="17">
    <source>
        <dbReference type="SAM" id="MobiDB-lite"/>
    </source>
</evidence>
<comment type="similarity">
    <text evidence="2">Belongs to the chondromodulin-1 family.</text>
</comment>
<evidence type="ECO:0000256" key="18">
    <source>
        <dbReference type="SAM" id="Phobius"/>
    </source>
</evidence>
<dbReference type="GO" id="GO:0016525">
    <property type="term" value="P:negative regulation of angiogenesis"/>
    <property type="evidence" value="ECO:0007669"/>
    <property type="project" value="TreeGrafter"/>
</dbReference>
<keyword evidence="9 18" id="KW-1133">Transmembrane helix</keyword>
<evidence type="ECO:0000256" key="5">
    <source>
        <dbReference type="ARBA" id="ARBA00022530"/>
    </source>
</evidence>
<dbReference type="PROSITE" id="PS50869">
    <property type="entry name" value="BRICHOS"/>
    <property type="match status" value="1"/>
</dbReference>
<evidence type="ECO:0000256" key="7">
    <source>
        <dbReference type="ARBA" id="ARBA00022692"/>
    </source>
</evidence>
<dbReference type="AlphaFoldDB" id="A0A3Q3BER2"/>
<keyword evidence="8" id="KW-0221">Differentiation</keyword>
<dbReference type="PANTHER" id="PTHR14064">
    <property type="entry name" value="CHONDROMODULIN-RELATED"/>
    <property type="match status" value="1"/>
</dbReference>
<reference evidence="20" key="2">
    <citation type="submission" date="2025-09" db="UniProtKB">
        <authorList>
            <consortium name="Ensembl"/>
        </authorList>
    </citation>
    <scope>IDENTIFICATION</scope>
</reference>
<evidence type="ECO:0000256" key="13">
    <source>
        <dbReference type="ARBA" id="ARBA00023188"/>
    </source>
</evidence>
<proteinExistence type="inferred from homology"/>
<keyword evidence="3" id="KW-0217">Developmental protein</keyword>
<keyword evidence="5" id="KW-0272">Extracellular matrix</keyword>
<dbReference type="KEGG" id="kmr:108239744"/>
<dbReference type="GO" id="GO:0051216">
    <property type="term" value="P:cartilage development"/>
    <property type="evidence" value="ECO:0007669"/>
    <property type="project" value="UniProtKB-KW"/>
</dbReference>
<dbReference type="OrthoDB" id="5985282at2759"/>
<dbReference type="Ensembl" id="ENSKMAT00000023504.1">
    <property type="protein sequence ID" value="ENSKMAP00000023209.1"/>
    <property type="gene ID" value="ENSKMAG00000017228.1"/>
</dbReference>
<evidence type="ECO:0000256" key="4">
    <source>
        <dbReference type="ARBA" id="ARBA00022525"/>
    </source>
</evidence>
<protein>
    <recommendedName>
        <fullName evidence="15">Leukocyte cell-derived chemotaxin 1</fullName>
    </recommendedName>
    <alternativeName>
        <fullName evidence="16">Chondromodulin</fullName>
    </alternativeName>
</protein>
<evidence type="ECO:0000313" key="20">
    <source>
        <dbReference type="Ensembl" id="ENSKMAP00000023209.1"/>
    </source>
</evidence>
<feature type="transmembrane region" description="Helical" evidence="18">
    <location>
        <begin position="36"/>
        <end position="60"/>
    </location>
</feature>